<accession>A0A0W0GFD1</accession>
<gene>
    <name evidence="1" type="ORF">WG66_167</name>
</gene>
<evidence type="ECO:0000313" key="2">
    <source>
        <dbReference type="Proteomes" id="UP000054988"/>
    </source>
</evidence>
<sequence>MNKWTDWHELRWPTPHDFESLKLQLFTESFTSRKYTHPGDNPYVTVTSAPADPNTPSYPGVRTDFLFGFLPFFKSVNDMAAQETPKIVDTLNNYAEGRSRMSSRGGKATAQKRAELAKINWDSAKHRIYMADSQRQIMTYSEDERNIVKTIVAVELKHFNHLAELEDFAQKGITFYGPDDLVSTGPDATSPHLRGLQSIMQQVVRYGLWYGSRYIYLTDYENHVVIELDDLVKELEKKKEDRDRVKITNLKWYKVNKEDGRWLLAWTIYRAGKDIRDDFRKHYLEDLKWAGL</sequence>
<comment type="caution">
    <text evidence="1">The sequence shown here is derived from an EMBL/GenBank/DDBJ whole genome shotgun (WGS) entry which is preliminary data.</text>
</comment>
<organism evidence="1 2">
    <name type="scientific">Moniliophthora roreri</name>
    <name type="common">Frosty pod rot fungus</name>
    <name type="synonym">Monilia roreri</name>
    <dbReference type="NCBI Taxonomy" id="221103"/>
    <lineage>
        <taxon>Eukaryota</taxon>
        <taxon>Fungi</taxon>
        <taxon>Dikarya</taxon>
        <taxon>Basidiomycota</taxon>
        <taxon>Agaricomycotina</taxon>
        <taxon>Agaricomycetes</taxon>
        <taxon>Agaricomycetidae</taxon>
        <taxon>Agaricales</taxon>
        <taxon>Marasmiineae</taxon>
        <taxon>Marasmiaceae</taxon>
        <taxon>Moniliophthora</taxon>
    </lineage>
</organism>
<evidence type="ECO:0000313" key="1">
    <source>
        <dbReference type="EMBL" id="KTB47256.1"/>
    </source>
</evidence>
<reference evidence="1 2" key="1">
    <citation type="submission" date="2015-12" db="EMBL/GenBank/DDBJ databases">
        <title>Draft genome sequence of Moniliophthora roreri, the causal agent of frosty pod rot of cacao.</title>
        <authorList>
            <person name="Aime M.C."/>
            <person name="Diaz-Valderrama J.R."/>
            <person name="Kijpornyongpan T."/>
            <person name="Phillips-Mora W."/>
        </authorList>
    </citation>
    <scope>NUCLEOTIDE SEQUENCE [LARGE SCALE GENOMIC DNA]</scope>
    <source>
        <strain evidence="1 2">MCA 2952</strain>
    </source>
</reference>
<dbReference type="EMBL" id="LATX01000074">
    <property type="protein sequence ID" value="KTB47256.1"/>
    <property type="molecule type" value="Genomic_DNA"/>
</dbReference>
<proteinExistence type="predicted"/>
<dbReference type="AlphaFoldDB" id="A0A0W0GFD1"/>
<protein>
    <submittedName>
        <fullName evidence="1">Uncharacterized protein</fullName>
    </submittedName>
</protein>
<name>A0A0W0GFD1_MONRR</name>
<dbReference type="Proteomes" id="UP000054988">
    <property type="component" value="Unassembled WGS sequence"/>
</dbReference>